<dbReference type="AlphaFoldDB" id="Q1LES2"/>
<organism evidence="2 3">
    <name type="scientific">Cupriavidus metallidurans (strain ATCC 43123 / DSM 2839 / NBRC 102507 / CH34)</name>
    <name type="common">Ralstonia metallidurans</name>
    <dbReference type="NCBI Taxonomy" id="266264"/>
    <lineage>
        <taxon>Bacteria</taxon>
        <taxon>Pseudomonadati</taxon>
        <taxon>Pseudomonadota</taxon>
        <taxon>Betaproteobacteria</taxon>
        <taxon>Burkholderiales</taxon>
        <taxon>Burkholderiaceae</taxon>
        <taxon>Cupriavidus</taxon>
    </lineage>
</organism>
<dbReference type="RefSeq" id="WP_011518952.1">
    <property type="nucleotide sequence ID" value="NC_007974.2"/>
</dbReference>
<proteinExistence type="predicted"/>
<evidence type="ECO:0000313" key="3">
    <source>
        <dbReference type="Proteomes" id="UP000002429"/>
    </source>
</evidence>
<dbReference type="InterPro" id="IPR027417">
    <property type="entry name" value="P-loop_NTPase"/>
</dbReference>
<accession>Q1LES2</accession>
<dbReference type="InterPro" id="IPR008900">
    <property type="entry name" value="Zot_N"/>
</dbReference>
<gene>
    <name evidence="2" type="primary">zot</name>
    <name evidence="2" type="ordered locus">Rmet_4489</name>
</gene>
<keyword evidence="3" id="KW-1185">Reference proteome</keyword>
<name>Q1LES2_CUPMC</name>
<dbReference type="Pfam" id="PF05707">
    <property type="entry name" value="Zot"/>
    <property type="match status" value="1"/>
</dbReference>
<reference evidence="3" key="1">
    <citation type="journal article" date="2010" name="PLoS ONE">
        <title>The complete genome sequence of Cupriavidus metallidurans strain CH34, a master survivalist in harsh and anthropogenic environments.</title>
        <authorList>
            <person name="Janssen P.J."/>
            <person name="Van Houdt R."/>
            <person name="Moors H."/>
            <person name="Monsieurs P."/>
            <person name="Morin N."/>
            <person name="Michaux A."/>
            <person name="Benotmane M.A."/>
            <person name="Leys N."/>
            <person name="Vallaeys T."/>
            <person name="Lapidus A."/>
            <person name="Monchy S."/>
            <person name="Medigue C."/>
            <person name="Taghavi S."/>
            <person name="McCorkle S."/>
            <person name="Dunn J."/>
            <person name="van der Lelie D."/>
            <person name="Mergeay M."/>
        </authorList>
    </citation>
    <scope>NUCLEOTIDE SEQUENCE [LARGE SCALE GENOMIC DNA]</scope>
    <source>
        <strain evidence="3">ATCC 43123 / DSM 2839 / NBRC 102507 / CH34</strain>
    </source>
</reference>
<protein>
    <submittedName>
        <fullName evidence="2">Phage head/capsid assembly, phage maturation protein</fullName>
    </submittedName>
</protein>
<evidence type="ECO:0000259" key="1">
    <source>
        <dbReference type="Pfam" id="PF05707"/>
    </source>
</evidence>
<dbReference type="HOGENOM" id="CLU_066220_0_0_4"/>
<feature type="domain" description="Zona occludens toxin N-terminal" evidence="1">
    <location>
        <begin position="6"/>
        <end position="184"/>
    </location>
</feature>
<sequence>MSDYALTGKKGTGKSSGAVRQIQARLRAGQRVATNLNIHMDHLMPAHSRAFVIRLRDKPSAHDLFSLGSGNPKIKFDPIVDTDPKSKTYGQCIGTTDPQILDGFDENENGLLVLDEMGTWLNSRSFQDASRAPVLDWLAHGRKFGWDVFYLMQHINQVDKQLRESFIEYCVRFHRLDKIKIPGVSAATRLITAGQFKGQFPRFHIGVMRLGCDPAGMVADRWVFRGGNIHKAYDTTQVFQESYPHGTFCYLSHWHLEGWKHPEVVPIGWRALNWMRKFWQPSVGSWSIKDRQLVAAVYAREKSPQKRQKLFEVLARQQAQMNRAGARLVAAGGSLAPTLPSLKDQMEVVRRSLKRGAA</sequence>
<dbReference type="KEGG" id="rme:Rmet_4489"/>
<dbReference type="EMBL" id="CP000353">
    <property type="protein sequence ID" value="ABF11354.1"/>
    <property type="molecule type" value="Genomic_DNA"/>
</dbReference>
<evidence type="ECO:0000313" key="2">
    <source>
        <dbReference type="EMBL" id="ABF11354.1"/>
    </source>
</evidence>
<dbReference type="Gene3D" id="3.40.50.300">
    <property type="entry name" value="P-loop containing nucleotide triphosphate hydrolases"/>
    <property type="match status" value="1"/>
</dbReference>
<keyword evidence="2" id="KW-0614">Plasmid</keyword>
<dbReference type="eggNOG" id="COG4128">
    <property type="taxonomic scope" value="Bacteria"/>
</dbReference>
<dbReference type="Proteomes" id="UP000002429">
    <property type="component" value="Plasmid megaplasmid"/>
</dbReference>
<geneLocation type="plasmid" evidence="2 3">
    <name>megaplasmid</name>
</geneLocation>